<keyword evidence="2" id="KW-0012">Acyltransferase</keyword>
<proteinExistence type="predicted"/>
<organism evidence="2 3">
    <name type="scientific">Amnibacterium endophyticum</name>
    <dbReference type="NCBI Taxonomy" id="2109337"/>
    <lineage>
        <taxon>Bacteria</taxon>
        <taxon>Bacillati</taxon>
        <taxon>Actinomycetota</taxon>
        <taxon>Actinomycetes</taxon>
        <taxon>Micrococcales</taxon>
        <taxon>Microbacteriaceae</taxon>
        <taxon>Amnibacterium</taxon>
    </lineage>
</organism>
<dbReference type="RefSeq" id="WP_377931736.1">
    <property type="nucleotide sequence ID" value="NZ_JBHUEA010000003.1"/>
</dbReference>
<feature type="domain" description="N-acetyltransferase" evidence="1">
    <location>
        <begin position="136"/>
        <end position="276"/>
    </location>
</feature>
<evidence type="ECO:0000313" key="2">
    <source>
        <dbReference type="EMBL" id="MFD1720424.1"/>
    </source>
</evidence>
<dbReference type="Proteomes" id="UP001597347">
    <property type="component" value="Unassembled WGS sequence"/>
</dbReference>
<dbReference type="EC" id="2.3.-.-" evidence="2"/>
<dbReference type="CDD" id="cd04301">
    <property type="entry name" value="NAT_SF"/>
    <property type="match status" value="1"/>
</dbReference>
<dbReference type="SUPFAM" id="SSF55729">
    <property type="entry name" value="Acyl-CoA N-acyltransferases (Nat)"/>
    <property type="match status" value="1"/>
</dbReference>
<keyword evidence="3" id="KW-1185">Reference proteome</keyword>
<protein>
    <submittedName>
        <fullName evidence="2">GNAT family N-acetyltransferase</fullName>
        <ecNumber evidence="2">2.3.-.-</ecNumber>
    </submittedName>
</protein>
<dbReference type="Gene3D" id="3.40.630.30">
    <property type="match status" value="1"/>
</dbReference>
<dbReference type="InterPro" id="IPR000182">
    <property type="entry name" value="GNAT_dom"/>
</dbReference>
<reference evidence="3" key="1">
    <citation type="journal article" date="2019" name="Int. J. Syst. Evol. Microbiol.">
        <title>The Global Catalogue of Microorganisms (GCM) 10K type strain sequencing project: providing services to taxonomists for standard genome sequencing and annotation.</title>
        <authorList>
            <consortium name="The Broad Institute Genomics Platform"/>
            <consortium name="The Broad Institute Genome Sequencing Center for Infectious Disease"/>
            <person name="Wu L."/>
            <person name="Ma J."/>
        </authorList>
    </citation>
    <scope>NUCLEOTIDE SEQUENCE [LARGE SCALE GENOMIC DNA]</scope>
    <source>
        <strain evidence="3">CGMCC 1.12471</strain>
    </source>
</reference>
<dbReference type="Pfam" id="PF00583">
    <property type="entry name" value="Acetyltransf_1"/>
    <property type="match status" value="1"/>
</dbReference>
<dbReference type="GO" id="GO:0016746">
    <property type="term" value="F:acyltransferase activity"/>
    <property type="evidence" value="ECO:0007669"/>
    <property type="project" value="UniProtKB-KW"/>
</dbReference>
<comment type="caution">
    <text evidence="2">The sequence shown here is derived from an EMBL/GenBank/DDBJ whole genome shotgun (WGS) entry which is preliminary data.</text>
</comment>
<dbReference type="PROSITE" id="PS51186">
    <property type="entry name" value="GNAT"/>
    <property type="match status" value="1"/>
</dbReference>
<name>A0ABW4LBC2_9MICO</name>
<dbReference type="EMBL" id="JBHUEA010000003">
    <property type="protein sequence ID" value="MFD1720424.1"/>
    <property type="molecule type" value="Genomic_DNA"/>
</dbReference>
<dbReference type="InterPro" id="IPR016181">
    <property type="entry name" value="Acyl_CoA_acyltransferase"/>
</dbReference>
<evidence type="ECO:0000313" key="3">
    <source>
        <dbReference type="Proteomes" id="UP001597347"/>
    </source>
</evidence>
<sequence length="276" mass="30119">MHTHPSHPPAAPSPAARRLLLEHDRQVRGSIARRLPDGWSAFPADRVLRVRTPHRGFAFTDGLHGLSEDEVDDAVASTVAFFAGHGEGFEWKAYSHDHPALVPALRRHGLVADPTETVLVGPTGTFTDAGAPPDGVGLRRVRLRADLEAIAALQSEVWDEDWSWLAEDLEDRLRSAPDDVAIWVAEVEGRAVSTAWLVRLPGTGFAGLWGGSTLAAWRRRGVYRSLVAVRARHAQRLGVRHLWVDASDDSRPILERLGMTAVATTTPWIASPGGHP</sequence>
<evidence type="ECO:0000259" key="1">
    <source>
        <dbReference type="PROSITE" id="PS51186"/>
    </source>
</evidence>
<gene>
    <name evidence="2" type="ORF">ACFSBI_02585</name>
</gene>
<keyword evidence="2" id="KW-0808">Transferase</keyword>
<accession>A0ABW4LBC2</accession>